<reference evidence="2 3" key="1">
    <citation type="submission" date="2016-03" db="EMBL/GenBank/DDBJ databases">
        <authorList>
            <person name="Ploux O."/>
        </authorList>
    </citation>
    <scope>NUCLEOTIDE SEQUENCE [LARGE SCALE GENOMIC DNA]</scope>
    <source>
        <strain evidence="2 3">UAMH 11012</strain>
    </source>
</reference>
<keyword evidence="3" id="KW-1185">Reference proteome</keyword>
<dbReference type="InterPro" id="IPR054550">
    <property type="entry name" value="Mala_s_1-like"/>
</dbReference>
<dbReference type="Proteomes" id="UP000184330">
    <property type="component" value="Unassembled WGS sequence"/>
</dbReference>
<evidence type="ECO:0000256" key="1">
    <source>
        <dbReference type="SAM" id="SignalP"/>
    </source>
</evidence>
<name>A0A1L7XY75_9HELO</name>
<dbReference type="Pfam" id="PF22701">
    <property type="entry name" value="Mala_s_1-like"/>
    <property type="match status" value="1"/>
</dbReference>
<feature type="chain" id="PRO_5011978828" evidence="1">
    <location>
        <begin position="24"/>
        <end position="369"/>
    </location>
</feature>
<feature type="signal peptide" evidence="1">
    <location>
        <begin position="1"/>
        <end position="23"/>
    </location>
</feature>
<proteinExistence type="predicted"/>
<organism evidence="2 3">
    <name type="scientific">Phialocephala subalpina</name>
    <dbReference type="NCBI Taxonomy" id="576137"/>
    <lineage>
        <taxon>Eukaryota</taxon>
        <taxon>Fungi</taxon>
        <taxon>Dikarya</taxon>
        <taxon>Ascomycota</taxon>
        <taxon>Pezizomycotina</taxon>
        <taxon>Leotiomycetes</taxon>
        <taxon>Helotiales</taxon>
        <taxon>Mollisiaceae</taxon>
        <taxon>Phialocephala</taxon>
        <taxon>Phialocephala fortinii species complex</taxon>
    </lineage>
</organism>
<accession>A0A1L7XY75</accession>
<gene>
    <name evidence="2" type="ORF">PAC_19855</name>
</gene>
<evidence type="ECO:0000313" key="2">
    <source>
        <dbReference type="EMBL" id="CZR69954.1"/>
    </source>
</evidence>
<keyword evidence="1" id="KW-0732">Signal</keyword>
<sequence>MMHALSSISRLLLTAGAATGIIASSFSSLSERELPTFESKCPPFNGTFVIDQYKLYPENADFDFKTCLLYIGCLWNATVGIYDPYANEMVDVLEFPEISHNDNYHIGGVGVDQATGLLSIVVDAAEAFITGGADVSGTNWIMQWDPVSKSVLYKLNLTDTAHGKYGGYQDVEQDPEGNVYVVGTYPSSILKVSNDGKTVTPWYLSNPPAGSTNITGYCGLAAKGWTLLANDDLGGTPAQIVKFDMREETGIPIPVPHYPNTTITSSDAIYLPPRYGGTVLLVAEDTEGISVLRSKDGEWNWAEYLGRVPNPVPSSYATAVIQVGDGLYVVALAVGDVSTPGSTSGNRTLFEFPDITAQVDKLLSVDASY</sequence>
<dbReference type="SUPFAM" id="SSF63829">
    <property type="entry name" value="Calcium-dependent phosphotriesterase"/>
    <property type="match status" value="1"/>
</dbReference>
<dbReference type="CDD" id="cd12811">
    <property type="entry name" value="MALA"/>
    <property type="match status" value="1"/>
</dbReference>
<dbReference type="OrthoDB" id="4434395at2759"/>
<evidence type="ECO:0000313" key="3">
    <source>
        <dbReference type="Proteomes" id="UP000184330"/>
    </source>
</evidence>
<dbReference type="AlphaFoldDB" id="A0A1L7XY75"/>
<dbReference type="STRING" id="576137.A0A1L7XY75"/>
<dbReference type="EMBL" id="FJOG01000086">
    <property type="protein sequence ID" value="CZR69954.1"/>
    <property type="molecule type" value="Genomic_DNA"/>
</dbReference>
<protein>
    <submittedName>
        <fullName evidence="2">Related to putative trichothecene biosynthesis protein</fullName>
    </submittedName>
</protein>